<accession>A0ACC0WSQ7</accession>
<comment type="caution">
    <text evidence="1">The sequence shown here is derived from an EMBL/GenBank/DDBJ whole genome shotgun (WGS) entry which is preliminary data.</text>
</comment>
<gene>
    <name evidence="1" type="ORF">PsorP6_001691</name>
</gene>
<evidence type="ECO:0000313" key="1">
    <source>
        <dbReference type="EMBL" id="KAI9920913.1"/>
    </source>
</evidence>
<proteinExistence type="predicted"/>
<protein>
    <submittedName>
        <fullName evidence="1">Uncharacterized protein</fullName>
    </submittedName>
</protein>
<dbReference type="EMBL" id="CM047580">
    <property type="protein sequence ID" value="KAI9920913.1"/>
    <property type="molecule type" value="Genomic_DNA"/>
</dbReference>
<reference evidence="1 2" key="1">
    <citation type="journal article" date="2022" name="bioRxiv">
        <title>The genome of the oomycete Peronosclerospora sorghi, a cosmopolitan pathogen of maize and sorghum, is inflated with dispersed pseudogenes.</title>
        <authorList>
            <person name="Fletcher K."/>
            <person name="Martin F."/>
            <person name="Isakeit T."/>
            <person name="Cavanaugh K."/>
            <person name="Magill C."/>
            <person name="Michelmore R."/>
        </authorList>
    </citation>
    <scope>NUCLEOTIDE SEQUENCE [LARGE SCALE GENOMIC DNA]</scope>
    <source>
        <strain evidence="1">P6</strain>
    </source>
</reference>
<evidence type="ECO:0000313" key="2">
    <source>
        <dbReference type="Proteomes" id="UP001163321"/>
    </source>
</evidence>
<keyword evidence="2" id="KW-1185">Reference proteome</keyword>
<name>A0ACC0WSQ7_9STRA</name>
<dbReference type="Proteomes" id="UP001163321">
    <property type="component" value="Chromosome 1"/>
</dbReference>
<sequence>MACRPVVSTAQRARAREMSTMEYYKDIVMSRLSGAPTFGRFEIVEQFPRNMFNMNEATQHISEDGTLQIYMPYYVAGHPLQYYPTSLLRPQDCFVW</sequence>
<organism evidence="1 2">
    <name type="scientific">Peronosclerospora sorghi</name>
    <dbReference type="NCBI Taxonomy" id="230839"/>
    <lineage>
        <taxon>Eukaryota</taxon>
        <taxon>Sar</taxon>
        <taxon>Stramenopiles</taxon>
        <taxon>Oomycota</taxon>
        <taxon>Peronosporomycetes</taxon>
        <taxon>Peronosporales</taxon>
        <taxon>Peronosporaceae</taxon>
        <taxon>Peronosclerospora</taxon>
    </lineage>
</organism>